<comment type="caution">
    <text evidence="4">The sequence shown here is derived from an EMBL/GenBank/DDBJ whole genome shotgun (WGS) entry which is preliminary data.</text>
</comment>
<evidence type="ECO:0000313" key="4">
    <source>
        <dbReference type="EMBL" id="MFC3087425.1"/>
    </source>
</evidence>
<reference evidence="5" key="1">
    <citation type="journal article" date="2019" name="Int. J. Syst. Evol. Microbiol.">
        <title>The Global Catalogue of Microorganisms (GCM) 10K type strain sequencing project: providing services to taxonomists for standard genome sequencing and annotation.</title>
        <authorList>
            <consortium name="The Broad Institute Genomics Platform"/>
            <consortium name="The Broad Institute Genome Sequencing Center for Infectious Disease"/>
            <person name="Wu L."/>
            <person name="Ma J."/>
        </authorList>
    </citation>
    <scope>NUCLEOTIDE SEQUENCE [LARGE SCALE GENOMIC DNA]</scope>
    <source>
        <strain evidence="5">KCTC 62102</strain>
    </source>
</reference>
<evidence type="ECO:0000259" key="3">
    <source>
        <dbReference type="PROSITE" id="PS51371"/>
    </source>
</evidence>
<dbReference type="SMART" id="SM00116">
    <property type="entry name" value="CBS"/>
    <property type="match status" value="2"/>
</dbReference>
<keyword evidence="2" id="KW-0812">Transmembrane</keyword>
<organism evidence="4 5">
    <name type="scientific">Tabrizicola soli</name>
    <dbReference type="NCBI Taxonomy" id="2185115"/>
    <lineage>
        <taxon>Bacteria</taxon>
        <taxon>Pseudomonadati</taxon>
        <taxon>Pseudomonadota</taxon>
        <taxon>Alphaproteobacteria</taxon>
        <taxon>Rhodobacterales</taxon>
        <taxon>Paracoccaceae</taxon>
        <taxon>Tabrizicola</taxon>
    </lineage>
</organism>
<dbReference type="SUPFAM" id="SSF54631">
    <property type="entry name" value="CBS-domain pair"/>
    <property type="match status" value="1"/>
</dbReference>
<feature type="transmembrane region" description="Helical" evidence="2">
    <location>
        <begin position="57"/>
        <end position="76"/>
    </location>
</feature>
<feature type="transmembrane region" description="Helical" evidence="2">
    <location>
        <begin position="83"/>
        <end position="102"/>
    </location>
</feature>
<protein>
    <submittedName>
        <fullName evidence="4">HPP family protein</fullName>
    </submittedName>
</protein>
<keyword evidence="5" id="KW-1185">Reference proteome</keyword>
<dbReference type="InterPro" id="IPR000644">
    <property type="entry name" value="CBS_dom"/>
</dbReference>
<name>A0ABV7DXC1_9RHOB</name>
<evidence type="ECO:0000256" key="1">
    <source>
        <dbReference type="PROSITE-ProRule" id="PRU00703"/>
    </source>
</evidence>
<accession>A0ABV7DXC1</accession>
<dbReference type="PANTHER" id="PTHR33741:SF5">
    <property type="entry name" value="TRANSMEMBRANE PROTEIN DDB_G0269096-RELATED"/>
    <property type="match status" value="1"/>
</dbReference>
<dbReference type="Pfam" id="PF00571">
    <property type="entry name" value="CBS"/>
    <property type="match status" value="2"/>
</dbReference>
<evidence type="ECO:0000313" key="5">
    <source>
        <dbReference type="Proteomes" id="UP001595445"/>
    </source>
</evidence>
<feature type="domain" description="CBS" evidence="3">
    <location>
        <begin position="222"/>
        <end position="282"/>
    </location>
</feature>
<dbReference type="PANTHER" id="PTHR33741">
    <property type="entry name" value="TRANSMEMBRANE PROTEIN DDB_G0269096-RELATED"/>
    <property type="match status" value="1"/>
</dbReference>
<feature type="transmembrane region" description="Helical" evidence="2">
    <location>
        <begin position="122"/>
        <end position="143"/>
    </location>
</feature>
<dbReference type="Pfam" id="PF04982">
    <property type="entry name" value="TM_HPP"/>
    <property type="match status" value="1"/>
</dbReference>
<dbReference type="InterPro" id="IPR046342">
    <property type="entry name" value="CBS_dom_sf"/>
</dbReference>
<dbReference type="EMBL" id="JBHRSM010000025">
    <property type="protein sequence ID" value="MFC3087425.1"/>
    <property type="molecule type" value="Genomic_DNA"/>
</dbReference>
<dbReference type="Gene3D" id="3.10.580.10">
    <property type="entry name" value="CBS-domain"/>
    <property type="match status" value="1"/>
</dbReference>
<keyword evidence="1" id="KW-0129">CBS domain</keyword>
<dbReference type="PROSITE" id="PS51371">
    <property type="entry name" value="CBS"/>
    <property type="match status" value="2"/>
</dbReference>
<keyword evidence="2" id="KW-0472">Membrane</keyword>
<proteinExistence type="predicted"/>
<gene>
    <name evidence="4" type="ORF">ACFOD6_15360</name>
</gene>
<dbReference type="InterPro" id="IPR007065">
    <property type="entry name" value="HPP"/>
</dbReference>
<keyword evidence="2" id="KW-1133">Transmembrane helix</keyword>
<dbReference type="CDD" id="cd04600">
    <property type="entry name" value="CBS_pair_HPP_assoc"/>
    <property type="match status" value="1"/>
</dbReference>
<sequence>MAGPRAVDVGRAGLGAGLGLLLAGLALRSSGLGWLIAPLGASAVLVFAVPNSPLAQPWSVVVGNTLSALVALAVITALPHVDWAVPLAVGLAIGIMLAARALHPPGGAVALLVSLGASGDFAATMGPILAGSCLLVGIGVLWNRAVGRVYPFRQPAQLGPHGTHDPTPEERIGLDPSDLAAILEEYRQSANLGVADLARLVGAAEQAAAARRMEGFTAADIMSRDLVTVGPQAPLAQVADLFRKRGFTSLPVVAEDDRLLGLIFQIDLIRRAREDAFRQHKSLISALARLIDNHRAKPPKAGEIMETGVPQISPETPVGALLPLLADGGAEAVPVVDGPRIVGIVTRTDLVSALAQRLALVQAV</sequence>
<feature type="transmembrane region" description="Helical" evidence="2">
    <location>
        <begin position="12"/>
        <end position="37"/>
    </location>
</feature>
<dbReference type="Proteomes" id="UP001595445">
    <property type="component" value="Unassembled WGS sequence"/>
</dbReference>
<evidence type="ECO:0000256" key="2">
    <source>
        <dbReference type="SAM" id="Phobius"/>
    </source>
</evidence>
<feature type="domain" description="CBS" evidence="3">
    <location>
        <begin position="305"/>
        <end position="360"/>
    </location>
</feature>
<dbReference type="RefSeq" id="WP_242070002.1">
    <property type="nucleotide sequence ID" value="NZ_JAEACP010000001.1"/>
</dbReference>
<dbReference type="InterPro" id="IPR058581">
    <property type="entry name" value="TM_HPP"/>
</dbReference>